<dbReference type="Proteomes" id="UP000002171">
    <property type="component" value="Unassembled WGS sequence"/>
</dbReference>
<dbReference type="InterPro" id="IPR021432">
    <property type="entry name" value="DUF3081"/>
</dbReference>
<name>A0A7U8C9D5_NEPCE</name>
<proteinExistence type="predicted"/>
<sequence>MYSEKELKVDLVKTLSVFNTVLDHGEKLSDGHYLYSGIQAKHDQDGYTLTLLDSQVTLNLFFHNKYQAQFERRSHFDEFLHKIERIYHKHH</sequence>
<gene>
    <name evidence="1" type="ORF">MED92_14653</name>
</gene>
<dbReference type="RefSeq" id="WP_007020596.1">
    <property type="nucleotide sequence ID" value="NZ_CH724125.1"/>
</dbReference>
<protein>
    <recommendedName>
        <fullName evidence="3">DUF3081 domain-containing protein</fullName>
    </recommendedName>
</protein>
<comment type="caution">
    <text evidence="1">The sequence shown here is derived from an EMBL/GenBank/DDBJ whole genome shotgun (WGS) entry which is preliminary data.</text>
</comment>
<evidence type="ECO:0000313" key="1">
    <source>
        <dbReference type="EMBL" id="EAR62286.1"/>
    </source>
</evidence>
<accession>A0A7U8C9D5</accession>
<organism evidence="1 2">
    <name type="scientific">Neptuniibacter caesariensis</name>
    <dbReference type="NCBI Taxonomy" id="207954"/>
    <lineage>
        <taxon>Bacteria</taxon>
        <taxon>Pseudomonadati</taxon>
        <taxon>Pseudomonadota</taxon>
        <taxon>Gammaproteobacteria</taxon>
        <taxon>Oceanospirillales</taxon>
        <taxon>Oceanospirillaceae</taxon>
        <taxon>Neptuniibacter</taxon>
    </lineage>
</organism>
<evidence type="ECO:0008006" key="3">
    <source>
        <dbReference type="Google" id="ProtNLM"/>
    </source>
</evidence>
<dbReference type="Pfam" id="PF11280">
    <property type="entry name" value="DUF3081"/>
    <property type="match status" value="1"/>
</dbReference>
<reference evidence="1 2" key="1">
    <citation type="submission" date="2006-02" db="EMBL/GenBank/DDBJ databases">
        <authorList>
            <person name="Pinhassi J."/>
            <person name="Pedros-Alio C."/>
            <person name="Ferriera S."/>
            <person name="Johnson J."/>
            <person name="Kravitz S."/>
            <person name="Halpern A."/>
            <person name="Remington K."/>
            <person name="Beeson K."/>
            <person name="Tran B."/>
            <person name="Rogers Y.-H."/>
            <person name="Friedman R."/>
            <person name="Venter J.C."/>
        </authorList>
    </citation>
    <scope>NUCLEOTIDE SEQUENCE [LARGE SCALE GENOMIC DNA]</scope>
    <source>
        <strain evidence="1 2">MED92</strain>
    </source>
</reference>
<keyword evidence="2" id="KW-1185">Reference proteome</keyword>
<dbReference type="EMBL" id="AAOW01000003">
    <property type="protein sequence ID" value="EAR62286.1"/>
    <property type="molecule type" value="Genomic_DNA"/>
</dbReference>
<evidence type="ECO:0000313" key="2">
    <source>
        <dbReference type="Proteomes" id="UP000002171"/>
    </source>
</evidence>
<dbReference type="AlphaFoldDB" id="A0A7U8C9D5"/>
<dbReference type="OrthoDB" id="5818611at2"/>